<accession>A0A1Y2M0E2</accession>
<gene>
    <name evidence="2" type="ORF">B5807_05335</name>
</gene>
<dbReference type="AlphaFoldDB" id="A0A1Y2M0E2"/>
<feature type="compositionally biased region" description="Low complexity" evidence="1">
    <location>
        <begin position="33"/>
        <end position="43"/>
    </location>
</feature>
<name>A0A1Y2M0E2_EPING</name>
<feature type="compositionally biased region" description="Polar residues" evidence="1">
    <location>
        <begin position="60"/>
        <end position="90"/>
    </location>
</feature>
<evidence type="ECO:0000313" key="2">
    <source>
        <dbReference type="EMBL" id="OSS49462.1"/>
    </source>
</evidence>
<organism evidence="2 3">
    <name type="scientific">Epicoccum nigrum</name>
    <name type="common">Soil fungus</name>
    <name type="synonym">Epicoccum purpurascens</name>
    <dbReference type="NCBI Taxonomy" id="105696"/>
    <lineage>
        <taxon>Eukaryota</taxon>
        <taxon>Fungi</taxon>
        <taxon>Dikarya</taxon>
        <taxon>Ascomycota</taxon>
        <taxon>Pezizomycotina</taxon>
        <taxon>Dothideomycetes</taxon>
        <taxon>Pleosporomycetidae</taxon>
        <taxon>Pleosporales</taxon>
        <taxon>Pleosporineae</taxon>
        <taxon>Didymellaceae</taxon>
        <taxon>Epicoccum</taxon>
    </lineage>
</organism>
<evidence type="ECO:0000313" key="3">
    <source>
        <dbReference type="Proteomes" id="UP000193240"/>
    </source>
</evidence>
<sequence length="122" mass="13651">MGAHDQENFKSTPPIRTSTFGSQNSVESNEPLSPTSTSSSPTPRAFLGIITERLRERSQTRNGSQSTPTQASVKAQRPRLQQNQRTSTGGSDLWRGRHSNDWLFNGFSFRDTARGALERRRT</sequence>
<protein>
    <submittedName>
        <fullName evidence="2">Uncharacterized protein</fullName>
    </submittedName>
</protein>
<evidence type="ECO:0000256" key="1">
    <source>
        <dbReference type="SAM" id="MobiDB-lite"/>
    </source>
</evidence>
<dbReference type="Proteomes" id="UP000193240">
    <property type="component" value="Unassembled WGS sequence"/>
</dbReference>
<dbReference type="InParanoid" id="A0A1Y2M0E2"/>
<reference evidence="2 3" key="1">
    <citation type="journal article" date="2017" name="Genome Announc.">
        <title>Genome sequence of the saprophytic ascomycete Epicoccum nigrum ICMP 19927 strain isolated from New Zealand.</title>
        <authorList>
            <person name="Fokin M."/>
            <person name="Fleetwood D."/>
            <person name="Weir B.S."/>
            <person name="Villas-Boas S.G."/>
        </authorList>
    </citation>
    <scope>NUCLEOTIDE SEQUENCE [LARGE SCALE GENOMIC DNA]</scope>
    <source>
        <strain evidence="2 3">ICMP 19927</strain>
    </source>
</reference>
<keyword evidence="3" id="KW-1185">Reference proteome</keyword>
<dbReference type="EMBL" id="KZ107844">
    <property type="protein sequence ID" value="OSS49462.1"/>
    <property type="molecule type" value="Genomic_DNA"/>
</dbReference>
<feature type="region of interest" description="Disordered" evidence="1">
    <location>
        <begin position="1"/>
        <end position="100"/>
    </location>
</feature>
<proteinExistence type="predicted"/>
<feature type="compositionally biased region" description="Polar residues" evidence="1">
    <location>
        <begin position="9"/>
        <end position="32"/>
    </location>
</feature>